<name>A0A1H6YUQ6_9MICO</name>
<evidence type="ECO:0008006" key="5">
    <source>
        <dbReference type="Google" id="ProtNLM"/>
    </source>
</evidence>
<feature type="transmembrane region" description="Helical" evidence="1">
    <location>
        <begin position="139"/>
        <end position="160"/>
    </location>
</feature>
<gene>
    <name evidence="3" type="ORF">SAMN05421637_1738</name>
</gene>
<feature type="signal peptide" evidence="2">
    <location>
        <begin position="1"/>
        <end position="24"/>
    </location>
</feature>
<proteinExistence type="predicted"/>
<dbReference type="STRING" id="1043493.SAMN05421637_1738"/>
<reference evidence="4" key="1">
    <citation type="submission" date="2016-10" db="EMBL/GenBank/DDBJ databases">
        <authorList>
            <person name="Varghese N."/>
        </authorList>
    </citation>
    <scope>NUCLEOTIDE SEQUENCE [LARGE SCALE GENOMIC DNA]</scope>
    <source>
        <strain evidence="4">DSM 24868</strain>
    </source>
</reference>
<keyword evidence="4" id="KW-1185">Reference proteome</keyword>
<keyword evidence="2" id="KW-0732">Signal</keyword>
<protein>
    <recommendedName>
        <fullName evidence="5">LPXTG-motif cell wall anchor domain-containing protein</fullName>
    </recommendedName>
</protein>
<accession>A0A1H6YUQ6</accession>
<keyword evidence="1" id="KW-0472">Membrane</keyword>
<keyword evidence="1" id="KW-1133">Transmembrane helix</keyword>
<keyword evidence="1" id="KW-0812">Transmembrane</keyword>
<sequence>MIARSIATVALAGAAVLAPTAAFAETYPAPEGALTCSVTEVPVSTAFTCTGTSTDGEEAVLQATTSGEDAVIAGTVSSAVEDITSGSVTWDVTAPSEVGTIGFTLVIDGTAVDTATVNVVATSTSGGSGSLSTTGFENAGLAIGAGALLVAGAATVYIAARRRSAQSV</sequence>
<dbReference type="AlphaFoldDB" id="A0A1H6YUQ6"/>
<evidence type="ECO:0000313" key="4">
    <source>
        <dbReference type="Proteomes" id="UP000183315"/>
    </source>
</evidence>
<evidence type="ECO:0000313" key="3">
    <source>
        <dbReference type="EMBL" id="SEJ40535.1"/>
    </source>
</evidence>
<dbReference type="EMBL" id="FNZI01000003">
    <property type="protein sequence ID" value="SEJ40535.1"/>
    <property type="molecule type" value="Genomic_DNA"/>
</dbReference>
<feature type="chain" id="PRO_5010329149" description="LPXTG-motif cell wall anchor domain-containing protein" evidence="2">
    <location>
        <begin position="25"/>
        <end position="168"/>
    </location>
</feature>
<dbReference type="Proteomes" id="UP000183315">
    <property type="component" value="Unassembled WGS sequence"/>
</dbReference>
<evidence type="ECO:0000256" key="1">
    <source>
        <dbReference type="SAM" id="Phobius"/>
    </source>
</evidence>
<organism evidence="3 4">
    <name type="scientific">Demequina mangrovi</name>
    <dbReference type="NCBI Taxonomy" id="1043493"/>
    <lineage>
        <taxon>Bacteria</taxon>
        <taxon>Bacillati</taxon>
        <taxon>Actinomycetota</taxon>
        <taxon>Actinomycetes</taxon>
        <taxon>Micrococcales</taxon>
        <taxon>Demequinaceae</taxon>
        <taxon>Demequina</taxon>
    </lineage>
</organism>
<evidence type="ECO:0000256" key="2">
    <source>
        <dbReference type="SAM" id="SignalP"/>
    </source>
</evidence>